<dbReference type="PANTHER" id="PTHR47014">
    <property type="entry name" value="PLECKSTRIN HOMOLOGY DOMAIN-CONTAINING FAMILY S MEMBER 1"/>
    <property type="match status" value="1"/>
</dbReference>
<evidence type="ECO:0000259" key="2">
    <source>
        <dbReference type="PROSITE" id="PS50003"/>
    </source>
</evidence>
<dbReference type="AlphaFoldDB" id="A0A8C9SH60"/>
<name>A0A8C9SH60_SCLFO</name>
<dbReference type="KEGG" id="sfm:108940433"/>
<accession>A0A8C9SH60</accession>
<dbReference type="Gene3D" id="2.30.29.30">
    <property type="entry name" value="Pleckstrin-homology domain (PH domain)/Phosphotyrosine-binding domain (PTB)"/>
    <property type="match status" value="1"/>
</dbReference>
<reference evidence="3" key="2">
    <citation type="submission" date="2025-08" db="UniProtKB">
        <authorList>
            <consortium name="Ensembl"/>
        </authorList>
    </citation>
    <scope>IDENTIFICATION</scope>
</reference>
<feature type="domain" description="PH" evidence="2">
    <location>
        <begin position="24"/>
        <end position="143"/>
    </location>
</feature>
<dbReference type="InterPro" id="IPR001849">
    <property type="entry name" value="PH_domain"/>
</dbReference>
<dbReference type="PANTHER" id="PTHR47014:SF1">
    <property type="entry name" value="PLECKSTRIN HOMOLOGY DOMAIN-CONTAINING FAMILY S MEMBER 1"/>
    <property type="match status" value="1"/>
</dbReference>
<dbReference type="PROSITE" id="PS50003">
    <property type="entry name" value="PH_DOMAIN"/>
    <property type="match status" value="1"/>
</dbReference>
<protein>
    <submittedName>
        <fullName evidence="3">Pleckstrin homology domain containing S1, tandem duplicate 3</fullName>
    </submittedName>
</protein>
<keyword evidence="4" id="KW-1185">Reference proteome</keyword>
<feature type="region of interest" description="Disordered" evidence="1">
    <location>
        <begin position="149"/>
        <end position="227"/>
    </location>
</feature>
<organism evidence="3 4">
    <name type="scientific">Scleropages formosus</name>
    <name type="common">Asian bonytongue</name>
    <name type="synonym">Osteoglossum formosum</name>
    <dbReference type="NCBI Taxonomy" id="113540"/>
    <lineage>
        <taxon>Eukaryota</taxon>
        <taxon>Metazoa</taxon>
        <taxon>Chordata</taxon>
        <taxon>Craniata</taxon>
        <taxon>Vertebrata</taxon>
        <taxon>Euteleostomi</taxon>
        <taxon>Actinopterygii</taxon>
        <taxon>Neopterygii</taxon>
        <taxon>Teleostei</taxon>
        <taxon>Osteoglossocephala</taxon>
        <taxon>Osteoglossomorpha</taxon>
        <taxon>Osteoglossiformes</taxon>
        <taxon>Osteoglossidae</taxon>
        <taxon>Scleropages</taxon>
    </lineage>
</organism>
<dbReference type="InterPro" id="IPR042986">
    <property type="entry name" value="PLEKHS1"/>
</dbReference>
<evidence type="ECO:0000256" key="1">
    <source>
        <dbReference type="SAM" id="MobiDB-lite"/>
    </source>
</evidence>
<evidence type="ECO:0000313" key="4">
    <source>
        <dbReference type="Proteomes" id="UP000694397"/>
    </source>
</evidence>
<dbReference type="GeneTree" id="ENSGT00390000006729"/>
<dbReference type="SUPFAM" id="SSF50729">
    <property type="entry name" value="PH domain-like"/>
    <property type="match status" value="1"/>
</dbReference>
<sequence>MPGKGHQRSTGTKAVFYTPVAGVEEVRTGQLLKSPPQNRFKNLGSWKHRFFVLFKTKEDTYLLKYFRSEDERDKVKGGIDIAKISSIQPCPNKHPKWEWIERTFRCPADCVLFIETRDREYFLIAENRARVRGWYIDICNAMMNLSSPHTSPEDPHLPGLTQNLDRGVCRPKPSIGKLRSLSEPMPHSERHVITRPKTLPSRDWGTQTRSEKLTPTAPPRPDDEDTTHYITPRAVLEAISQDNGDDEDDSEEENSFYMKMDKLREILDEDIYENIDLEKEGVKKDRQQMSLSMATKTLDIQKMEMNSRNWCDEVKRNSGDSLDSGCLYSGASSSSLTDDTSDLQTDGASGALKLLEDPVSSDEAAPVEKEIILDQTDVREHLKLEEIDGRPCITQWTAPSESTCKFHQGDRVLAVNDLETNTVADVEMYLCKLLKKTMRLTIQRLPGSKSFHADYCCCD</sequence>
<dbReference type="InterPro" id="IPR011993">
    <property type="entry name" value="PH-like_dom_sf"/>
</dbReference>
<reference evidence="3" key="3">
    <citation type="submission" date="2025-09" db="UniProtKB">
        <authorList>
            <consortium name="Ensembl"/>
        </authorList>
    </citation>
    <scope>IDENTIFICATION</scope>
</reference>
<evidence type="ECO:0000313" key="3">
    <source>
        <dbReference type="Ensembl" id="ENSSFOP00015034425.2"/>
    </source>
</evidence>
<dbReference type="OrthoDB" id="9900190at2759"/>
<dbReference type="Proteomes" id="UP000694397">
    <property type="component" value="Chromosome 3"/>
</dbReference>
<gene>
    <name evidence="3" type="primary">plekhs1</name>
</gene>
<reference evidence="3 4" key="1">
    <citation type="submission" date="2019-04" db="EMBL/GenBank/DDBJ databases">
        <authorList>
            <consortium name="Wellcome Sanger Institute Data Sharing"/>
        </authorList>
    </citation>
    <scope>NUCLEOTIDE SEQUENCE [LARGE SCALE GENOMIC DNA]</scope>
</reference>
<proteinExistence type="predicted"/>
<dbReference type="Ensembl" id="ENSSFOT00015034804.2">
    <property type="protein sequence ID" value="ENSSFOP00015034425.2"/>
    <property type="gene ID" value="ENSSFOG00015021930.2"/>
</dbReference>
<dbReference type="Pfam" id="PF00169">
    <property type="entry name" value="PH"/>
    <property type="match status" value="1"/>
</dbReference>
<dbReference type="SMART" id="SM00233">
    <property type="entry name" value="PH"/>
    <property type="match status" value="1"/>
</dbReference>